<feature type="compositionally biased region" description="Basic and acidic residues" evidence="1">
    <location>
        <begin position="43"/>
        <end position="61"/>
    </location>
</feature>
<dbReference type="OrthoDB" id="7366896at2"/>
<evidence type="ECO:0000259" key="2">
    <source>
        <dbReference type="PROSITE" id="PS50222"/>
    </source>
</evidence>
<dbReference type="Gene3D" id="1.10.238.10">
    <property type="entry name" value="EF-hand"/>
    <property type="match status" value="1"/>
</dbReference>
<gene>
    <name evidence="3" type="ORF">E4O86_00870</name>
</gene>
<sequence length="131" mass="14591">MMQQGQPDMMRPQQGAGPMSGQRSDERGPGMMDPSGGPGHRRGMIDSDRRDRYGWRPDRMGPRMMGPGMMTMMMILVDTDGDGALSLEEVQAAHARMFNYADTDKDGKLTREELQSFFHGGGFGRDDDDDD</sequence>
<proteinExistence type="predicted"/>
<dbReference type="InterPro" id="IPR002048">
    <property type="entry name" value="EF_hand_dom"/>
</dbReference>
<organism evidence="3 4">
    <name type="scientific">Propylenella binzhouense</name>
    <dbReference type="NCBI Taxonomy" id="2555902"/>
    <lineage>
        <taxon>Bacteria</taxon>
        <taxon>Pseudomonadati</taxon>
        <taxon>Pseudomonadota</taxon>
        <taxon>Alphaproteobacteria</taxon>
        <taxon>Hyphomicrobiales</taxon>
        <taxon>Propylenellaceae</taxon>
        <taxon>Propylenella</taxon>
    </lineage>
</organism>
<comment type="caution">
    <text evidence="3">The sequence shown here is derived from an EMBL/GenBank/DDBJ whole genome shotgun (WGS) entry which is preliminary data.</text>
</comment>
<dbReference type="AlphaFoldDB" id="A0A964T1H9"/>
<dbReference type="InterPro" id="IPR011992">
    <property type="entry name" value="EF-hand-dom_pair"/>
</dbReference>
<dbReference type="GO" id="GO:0005509">
    <property type="term" value="F:calcium ion binding"/>
    <property type="evidence" value="ECO:0007669"/>
    <property type="project" value="InterPro"/>
</dbReference>
<name>A0A964T1H9_9HYPH</name>
<dbReference type="SUPFAM" id="SSF47473">
    <property type="entry name" value="EF-hand"/>
    <property type="match status" value="1"/>
</dbReference>
<protein>
    <submittedName>
        <fullName evidence="3">EF-hand domain-containing protein</fullName>
    </submittedName>
</protein>
<reference evidence="3" key="1">
    <citation type="submission" date="2019-03" db="EMBL/GenBank/DDBJ databases">
        <title>Afifella sp. nov., isolated from activated sludge.</title>
        <authorList>
            <person name="Li Q."/>
            <person name="Liu Y."/>
        </authorList>
    </citation>
    <scope>NUCLEOTIDE SEQUENCE</scope>
    <source>
        <strain evidence="3">L72</strain>
    </source>
</reference>
<keyword evidence="4" id="KW-1185">Reference proteome</keyword>
<dbReference type="Pfam" id="PF13202">
    <property type="entry name" value="EF-hand_5"/>
    <property type="match status" value="2"/>
</dbReference>
<accession>A0A964T1H9</accession>
<feature type="region of interest" description="Disordered" evidence="1">
    <location>
        <begin position="1"/>
        <end position="66"/>
    </location>
</feature>
<evidence type="ECO:0000313" key="3">
    <source>
        <dbReference type="EMBL" id="MYZ46277.1"/>
    </source>
</evidence>
<dbReference type="PROSITE" id="PS00018">
    <property type="entry name" value="EF_HAND_1"/>
    <property type="match status" value="1"/>
</dbReference>
<dbReference type="EMBL" id="SPKJ01000002">
    <property type="protein sequence ID" value="MYZ46277.1"/>
    <property type="molecule type" value="Genomic_DNA"/>
</dbReference>
<feature type="domain" description="EF-hand" evidence="2">
    <location>
        <begin position="89"/>
        <end position="124"/>
    </location>
</feature>
<dbReference type="InterPro" id="IPR018247">
    <property type="entry name" value="EF_Hand_1_Ca_BS"/>
</dbReference>
<dbReference type="Proteomes" id="UP000773614">
    <property type="component" value="Unassembled WGS sequence"/>
</dbReference>
<evidence type="ECO:0000256" key="1">
    <source>
        <dbReference type="SAM" id="MobiDB-lite"/>
    </source>
</evidence>
<evidence type="ECO:0000313" key="4">
    <source>
        <dbReference type="Proteomes" id="UP000773614"/>
    </source>
</evidence>
<dbReference type="PROSITE" id="PS50222">
    <property type="entry name" value="EF_HAND_2"/>
    <property type="match status" value="1"/>
</dbReference>